<comment type="caution">
    <text evidence="2">The sequence shown here is derived from an EMBL/GenBank/DDBJ whole genome shotgun (WGS) entry which is preliminary data.</text>
</comment>
<organism evidence="2 3">
    <name type="scientific">Limimaricola variabilis</name>
    <dbReference type="NCBI Taxonomy" id="1492771"/>
    <lineage>
        <taxon>Bacteria</taxon>
        <taxon>Pseudomonadati</taxon>
        <taxon>Pseudomonadota</taxon>
        <taxon>Alphaproteobacteria</taxon>
        <taxon>Rhodobacterales</taxon>
        <taxon>Paracoccaceae</taxon>
        <taxon>Limimaricola</taxon>
    </lineage>
</organism>
<dbReference type="Pfam" id="PF13410">
    <property type="entry name" value="GST_C_2"/>
    <property type="match status" value="1"/>
</dbReference>
<dbReference type="InterPro" id="IPR004045">
    <property type="entry name" value="Glutathione_S-Trfase_N"/>
</dbReference>
<evidence type="ECO:0000313" key="2">
    <source>
        <dbReference type="EMBL" id="MBB3710512.1"/>
    </source>
</evidence>
<dbReference type="InterPro" id="IPR036249">
    <property type="entry name" value="Thioredoxin-like_sf"/>
</dbReference>
<dbReference type="SUPFAM" id="SSF52833">
    <property type="entry name" value="Thioredoxin-like"/>
    <property type="match status" value="1"/>
</dbReference>
<dbReference type="EMBL" id="JACIBX010000001">
    <property type="protein sequence ID" value="MBB3710512.1"/>
    <property type="molecule type" value="Genomic_DNA"/>
</dbReference>
<dbReference type="Proteomes" id="UP000576152">
    <property type="component" value="Unassembled WGS sequence"/>
</dbReference>
<dbReference type="Pfam" id="PF13409">
    <property type="entry name" value="GST_N_2"/>
    <property type="match status" value="1"/>
</dbReference>
<dbReference type="EC" id="2.5.1.18" evidence="2"/>
<feature type="domain" description="GST N-terminal" evidence="1">
    <location>
        <begin position="1"/>
        <end position="78"/>
    </location>
</feature>
<dbReference type="GO" id="GO:0004364">
    <property type="term" value="F:glutathione transferase activity"/>
    <property type="evidence" value="ECO:0007669"/>
    <property type="project" value="UniProtKB-EC"/>
</dbReference>
<sequence>MKLMKSTTSPYGRLAHAALIEAGAEPEIDLLNPWADPAELIEINPARRVPTLILDDGTVLTESYVIAAYARDIAPEGSHLKSPAPGAYEIAGLAQGVIDAAVYIMTGRKITSDDLANPAFDAHPVAARRRRAMVEGLTRLDAMADRLSETEIGLAEIGVVNAVQYIDFRFPGADWRPEIPALDAYVARVIARPSLQRTIPS</sequence>
<dbReference type="Gene3D" id="3.40.30.10">
    <property type="entry name" value="Glutaredoxin"/>
    <property type="match status" value="1"/>
</dbReference>
<dbReference type="PROSITE" id="PS50404">
    <property type="entry name" value="GST_NTER"/>
    <property type="match status" value="1"/>
</dbReference>
<proteinExistence type="predicted"/>
<dbReference type="Gene3D" id="1.20.1050.10">
    <property type="match status" value="1"/>
</dbReference>
<evidence type="ECO:0000313" key="3">
    <source>
        <dbReference type="Proteomes" id="UP000576152"/>
    </source>
</evidence>
<keyword evidence="2" id="KW-0808">Transferase</keyword>
<dbReference type="RefSeq" id="WP_183468770.1">
    <property type="nucleotide sequence ID" value="NZ_JACIBX010000001.1"/>
</dbReference>
<protein>
    <submittedName>
        <fullName evidence="2">Glutathione S-transferase</fullName>
        <ecNumber evidence="2">2.5.1.18</ecNumber>
    </submittedName>
</protein>
<keyword evidence="3" id="KW-1185">Reference proteome</keyword>
<evidence type="ECO:0000259" key="1">
    <source>
        <dbReference type="PROSITE" id="PS50404"/>
    </source>
</evidence>
<reference evidence="2 3" key="1">
    <citation type="submission" date="2020-08" db="EMBL/GenBank/DDBJ databases">
        <title>Genomic Encyclopedia of Type Strains, Phase III (KMG-III): the genomes of soil and plant-associated and newly described type strains.</title>
        <authorList>
            <person name="Whitman W."/>
        </authorList>
    </citation>
    <scope>NUCLEOTIDE SEQUENCE [LARGE SCALE GENOMIC DNA]</scope>
    <source>
        <strain evidence="2 3">CECT 8572</strain>
    </source>
</reference>
<accession>A0ABR6HIZ2</accession>
<dbReference type="SUPFAM" id="SSF47616">
    <property type="entry name" value="GST C-terminal domain-like"/>
    <property type="match status" value="1"/>
</dbReference>
<name>A0ABR6HIZ2_9RHOB</name>
<gene>
    <name evidence="2" type="ORF">FHS00_000065</name>
</gene>
<dbReference type="InterPro" id="IPR036282">
    <property type="entry name" value="Glutathione-S-Trfase_C_sf"/>
</dbReference>